<dbReference type="AlphaFoldDB" id="A0A0D2LEE8"/>
<protein>
    <submittedName>
        <fullName evidence="1">Uncharacterized protein</fullName>
    </submittedName>
</protein>
<dbReference type="Proteomes" id="UP000054498">
    <property type="component" value="Unassembled WGS sequence"/>
</dbReference>
<sequence length="344" mass="36934">MRANLQVLVVRIPGLPLDQQPRPLRVEAPHADSLFTVFDDVLEPLPEGKVIDLDGIKEPLVFDGDTTEAWWVKGMTADDFIDMVLSLDAAVIPEAAPTKPTSDQAGSPWSNPVAHAPAQMHELLDRVARGEHKMEYARVYPTRPLAFGAQYVREDAVCGPRAAGMVTGVGGDSEMPLATGGARLDNPEASAIDSCTAYLCACTGKKTGFHPGVLPLLLRLEPAFLDPLEGRKHASVLELAKAVVGRTENGFERKQVTGAQIQYINQALHKATETQGPVVFCADADEALDMMRLALALAAPLRSGRDLTPGQRAASKLCIQSALTFMHAQLKKQGDANQDIGTGM</sequence>
<proteinExistence type="predicted"/>
<dbReference type="RefSeq" id="XP_013904068.1">
    <property type="nucleotide sequence ID" value="XM_014048614.1"/>
</dbReference>
<keyword evidence="2" id="KW-1185">Reference proteome</keyword>
<accession>A0A0D2LEE8</accession>
<gene>
    <name evidence="1" type="ORF">MNEG_2914</name>
</gene>
<evidence type="ECO:0000313" key="1">
    <source>
        <dbReference type="EMBL" id="KIZ05049.1"/>
    </source>
</evidence>
<reference evidence="1 2" key="1">
    <citation type="journal article" date="2013" name="BMC Genomics">
        <title>Reconstruction of the lipid metabolism for the microalga Monoraphidium neglectum from its genome sequence reveals characteristics suitable for biofuel production.</title>
        <authorList>
            <person name="Bogen C."/>
            <person name="Al-Dilaimi A."/>
            <person name="Albersmeier A."/>
            <person name="Wichmann J."/>
            <person name="Grundmann M."/>
            <person name="Rupp O."/>
            <person name="Lauersen K.J."/>
            <person name="Blifernez-Klassen O."/>
            <person name="Kalinowski J."/>
            <person name="Goesmann A."/>
            <person name="Mussgnug J.H."/>
            <person name="Kruse O."/>
        </authorList>
    </citation>
    <scope>NUCLEOTIDE SEQUENCE [LARGE SCALE GENOMIC DNA]</scope>
    <source>
        <strain evidence="1 2">SAG 48.87</strain>
    </source>
</reference>
<dbReference type="KEGG" id="mng:MNEG_2914"/>
<evidence type="ECO:0000313" key="2">
    <source>
        <dbReference type="Proteomes" id="UP000054498"/>
    </source>
</evidence>
<name>A0A0D2LEE8_9CHLO</name>
<organism evidence="1 2">
    <name type="scientific">Monoraphidium neglectum</name>
    <dbReference type="NCBI Taxonomy" id="145388"/>
    <lineage>
        <taxon>Eukaryota</taxon>
        <taxon>Viridiplantae</taxon>
        <taxon>Chlorophyta</taxon>
        <taxon>core chlorophytes</taxon>
        <taxon>Chlorophyceae</taxon>
        <taxon>CS clade</taxon>
        <taxon>Sphaeropleales</taxon>
        <taxon>Selenastraceae</taxon>
        <taxon>Monoraphidium</taxon>
    </lineage>
</organism>
<dbReference type="GeneID" id="25735792"/>
<dbReference type="EMBL" id="KK100565">
    <property type="protein sequence ID" value="KIZ05049.1"/>
    <property type="molecule type" value="Genomic_DNA"/>
</dbReference>